<dbReference type="Proteomes" id="UP001174909">
    <property type="component" value="Unassembled WGS sequence"/>
</dbReference>
<feature type="domain" description="TPPC8 C-terminal Ig-like" evidence="2">
    <location>
        <begin position="183"/>
        <end position="294"/>
    </location>
</feature>
<accession>A0AA35WDD0</accession>
<dbReference type="AlphaFoldDB" id="A0AA35WDD0"/>
<dbReference type="Pfam" id="PF24546">
    <property type="entry name" value="Ig_TPPC8_3rd"/>
    <property type="match status" value="1"/>
</dbReference>
<dbReference type="PANTHER" id="PTHR12975">
    <property type="entry name" value="TRANSPORT PROTEIN TRAPP"/>
    <property type="match status" value="1"/>
</dbReference>
<dbReference type="InterPro" id="IPR058540">
    <property type="entry name" value="Ig_TPPC8_3rd"/>
</dbReference>
<name>A0AA35WDD0_GEOBA</name>
<keyword evidence="5" id="KW-1185">Reference proteome</keyword>
<feature type="domain" description="TPPC8 third Ig-like" evidence="3">
    <location>
        <begin position="5"/>
        <end position="155"/>
    </location>
</feature>
<dbReference type="GO" id="GO:1990072">
    <property type="term" value="C:TRAPPIII protein complex"/>
    <property type="evidence" value="ECO:0007669"/>
    <property type="project" value="TreeGrafter"/>
</dbReference>
<organism evidence="4 5">
    <name type="scientific">Geodia barretti</name>
    <name type="common">Barrett's horny sponge</name>
    <dbReference type="NCBI Taxonomy" id="519541"/>
    <lineage>
        <taxon>Eukaryota</taxon>
        <taxon>Metazoa</taxon>
        <taxon>Porifera</taxon>
        <taxon>Demospongiae</taxon>
        <taxon>Heteroscleromorpha</taxon>
        <taxon>Tetractinellida</taxon>
        <taxon>Astrophorina</taxon>
        <taxon>Geodiidae</taxon>
        <taxon>Geodia</taxon>
    </lineage>
</organism>
<reference evidence="4" key="1">
    <citation type="submission" date="2023-03" db="EMBL/GenBank/DDBJ databases">
        <authorList>
            <person name="Steffen K."/>
            <person name="Cardenas P."/>
        </authorList>
    </citation>
    <scope>NUCLEOTIDE SEQUENCE</scope>
</reference>
<dbReference type="PANTHER" id="PTHR12975:SF6">
    <property type="entry name" value="TRAFFICKING PROTEIN PARTICLE COMPLEX SUBUNIT 8"/>
    <property type="match status" value="1"/>
</dbReference>
<dbReference type="InterPro" id="IPR057651">
    <property type="entry name" value="Ig_TPPC8_C"/>
</dbReference>
<evidence type="ECO:0000259" key="2">
    <source>
        <dbReference type="Pfam" id="PF24542"/>
    </source>
</evidence>
<evidence type="ECO:0000259" key="3">
    <source>
        <dbReference type="Pfam" id="PF24546"/>
    </source>
</evidence>
<gene>
    <name evidence="4" type="ORF">GBAR_LOCUS6224</name>
</gene>
<dbReference type="Pfam" id="PF24542">
    <property type="entry name" value="Ig_TPPC8_C"/>
    <property type="match status" value="1"/>
</dbReference>
<dbReference type="EMBL" id="CASHTH010000934">
    <property type="protein sequence ID" value="CAI8009207.1"/>
    <property type="molecule type" value="Genomic_DNA"/>
</dbReference>
<feature type="region of interest" description="Disordered" evidence="1">
    <location>
        <begin position="44"/>
        <end position="70"/>
    </location>
</feature>
<protein>
    <submittedName>
        <fullName evidence="4">Uncharacterized protein</fullName>
    </submittedName>
</protein>
<feature type="non-terminal residue" evidence="4">
    <location>
        <position position="1"/>
    </location>
</feature>
<dbReference type="InterPro" id="IPR024420">
    <property type="entry name" value="TRAPP_III_complex_Trs85"/>
</dbReference>
<evidence type="ECO:0000313" key="5">
    <source>
        <dbReference type="Proteomes" id="UP001174909"/>
    </source>
</evidence>
<proteinExistence type="predicted"/>
<comment type="caution">
    <text evidence="4">The sequence shown here is derived from an EMBL/GenBank/DDBJ whole genome shotgun (WGS) entry which is preliminary data.</text>
</comment>
<sequence>QRAVEVRILQVSCVSQKWSIQQLDKLQGVVSLFPKESGIIPLKASCHTPSSRKEEEYKGSSSSKNDGSRRLCLSDVPLGPAAIPSQEFPVLDLVSASGDYRDLVGTRGEEVGEWRGREEEREDSQRRNDIILIVFWQALVSQGSDVLYSCGHHMVPVCLPQSMALLSEPSPHSVSPSHSPYDLVKHYVDHPASLVHRFSTGGASCQAPVIITLQNCSHCSVQASIELYHHHKEVQQDQKTGSKHPVPDSGVVWTGATCQRHITLPANSKQTLSVFANFTRPGVYNLQTVKVWARQEGTTDYHLQRWQRTSVIAVVEEGLGL</sequence>
<evidence type="ECO:0000313" key="4">
    <source>
        <dbReference type="EMBL" id="CAI8009207.1"/>
    </source>
</evidence>
<evidence type="ECO:0000256" key="1">
    <source>
        <dbReference type="SAM" id="MobiDB-lite"/>
    </source>
</evidence>